<gene>
    <name evidence="2" type="ORF">C9I99_21940</name>
</gene>
<feature type="region of interest" description="Disordered" evidence="1">
    <location>
        <begin position="1"/>
        <end position="23"/>
    </location>
</feature>
<proteinExistence type="predicted"/>
<sequence length="65" mass="6964">MSSSASALKETKDNSGGNIDLSASLQADRKIRYGLSALDKTQREQEEQASRNGFNTIAVNSSIDS</sequence>
<dbReference type="AlphaFoldDB" id="A0A2T3ISA8"/>
<feature type="compositionally biased region" description="Polar residues" evidence="1">
    <location>
        <begin position="14"/>
        <end position="23"/>
    </location>
</feature>
<name>A0A2T3ISA8_9GAMM</name>
<comment type="caution">
    <text evidence="2">The sequence shown here is derived from an EMBL/GenBank/DDBJ whole genome shotgun (WGS) entry which is preliminary data.</text>
</comment>
<feature type="region of interest" description="Disordered" evidence="1">
    <location>
        <begin position="42"/>
        <end position="65"/>
    </location>
</feature>
<reference evidence="2 3" key="1">
    <citation type="submission" date="2018-03" db="EMBL/GenBank/DDBJ databases">
        <title>Whole genome sequencing of Histamine producing bacteria.</title>
        <authorList>
            <person name="Butler K."/>
        </authorList>
    </citation>
    <scope>NUCLEOTIDE SEQUENCE [LARGE SCALE GENOMIC DNA]</scope>
    <source>
        <strain evidence="2 3">JCM 13586</strain>
    </source>
</reference>
<organism evidence="2 3">
    <name type="scientific">Photobacterium lutimaris</name>
    <dbReference type="NCBI Taxonomy" id="388278"/>
    <lineage>
        <taxon>Bacteria</taxon>
        <taxon>Pseudomonadati</taxon>
        <taxon>Pseudomonadota</taxon>
        <taxon>Gammaproteobacteria</taxon>
        <taxon>Vibrionales</taxon>
        <taxon>Vibrionaceae</taxon>
        <taxon>Photobacterium</taxon>
    </lineage>
</organism>
<accession>A0A2T3ISA8</accession>
<protein>
    <submittedName>
        <fullName evidence="2">Uncharacterized protein</fullName>
    </submittedName>
</protein>
<feature type="compositionally biased region" description="Polar residues" evidence="1">
    <location>
        <begin position="50"/>
        <end position="65"/>
    </location>
</feature>
<evidence type="ECO:0000313" key="3">
    <source>
        <dbReference type="Proteomes" id="UP000241222"/>
    </source>
</evidence>
<dbReference type="EMBL" id="PYMH01000014">
    <property type="protein sequence ID" value="PSU31242.1"/>
    <property type="molecule type" value="Genomic_DNA"/>
</dbReference>
<evidence type="ECO:0000256" key="1">
    <source>
        <dbReference type="SAM" id="MobiDB-lite"/>
    </source>
</evidence>
<dbReference type="Proteomes" id="UP000241222">
    <property type="component" value="Unassembled WGS sequence"/>
</dbReference>
<evidence type="ECO:0000313" key="2">
    <source>
        <dbReference type="EMBL" id="PSU31242.1"/>
    </source>
</evidence>
<keyword evidence="3" id="KW-1185">Reference proteome</keyword>